<evidence type="ECO:0000256" key="1">
    <source>
        <dbReference type="ARBA" id="ARBA00004881"/>
    </source>
</evidence>
<name>A0A7J6MHB8_PEROL</name>
<evidence type="ECO:0000256" key="9">
    <source>
        <dbReference type="SAM" id="MobiDB-lite"/>
    </source>
</evidence>
<dbReference type="Pfam" id="PF22956">
    <property type="entry name" value="VPS15-like_hel"/>
    <property type="match status" value="1"/>
</dbReference>
<dbReference type="InterPro" id="IPR055231">
    <property type="entry name" value="2AA_helical"/>
</dbReference>
<evidence type="ECO:0000259" key="11">
    <source>
        <dbReference type="PROSITE" id="PS50011"/>
    </source>
</evidence>
<comment type="pathway">
    <text evidence="1">Glycan metabolism.</text>
</comment>
<feature type="signal peptide" evidence="10">
    <location>
        <begin position="1"/>
        <end position="18"/>
    </location>
</feature>
<evidence type="ECO:0000256" key="5">
    <source>
        <dbReference type="ARBA" id="ARBA00022801"/>
    </source>
</evidence>
<comment type="caution">
    <text evidence="12">The sequence shown here is derived from an EMBL/GenBank/DDBJ whole genome shotgun (WGS) entry which is preliminary data.</text>
</comment>
<dbReference type="InterPro" id="IPR000719">
    <property type="entry name" value="Prot_kinase_dom"/>
</dbReference>
<dbReference type="PANTHER" id="PTHR22762">
    <property type="entry name" value="ALPHA-GLUCOSIDASE"/>
    <property type="match status" value="1"/>
</dbReference>
<dbReference type="Pfam" id="PF21365">
    <property type="entry name" value="Glyco_hydro_31_3rd"/>
    <property type="match status" value="1"/>
</dbReference>
<dbReference type="GO" id="GO:0006491">
    <property type="term" value="P:N-glycan processing"/>
    <property type="evidence" value="ECO:0007669"/>
    <property type="project" value="TreeGrafter"/>
</dbReference>
<evidence type="ECO:0000313" key="12">
    <source>
        <dbReference type="EMBL" id="KAF4670590.1"/>
    </source>
</evidence>
<dbReference type="InterPro" id="IPR011989">
    <property type="entry name" value="ARM-like"/>
</dbReference>
<dbReference type="InterPro" id="IPR016024">
    <property type="entry name" value="ARM-type_fold"/>
</dbReference>
<keyword evidence="7" id="KW-0326">Glycosidase</keyword>
<dbReference type="Proteomes" id="UP000570595">
    <property type="component" value="Unassembled WGS sequence"/>
</dbReference>
<dbReference type="PROSITE" id="PS50082">
    <property type="entry name" value="WD_REPEATS_2"/>
    <property type="match status" value="2"/>
</dbReference>
<feature type="compositionally biased region" description="Low complexity" evidence="9">
    <location>
        <begin position="2278"/>
        <end position="2291"/>
    </location>
</feature>
<dbReference type="Pfam" id="PF00400">
    <property type="entry name" value="WD40"/>
    <property type="match status" value="1"/>
</dbReference>
<dbReference type="PROSITE" id="PS50011">
    <property type="entry name" value="PROTEIN_KINASE_DOM"/>
    <property type="match status" value="1"/>
</dbReference>
<feature type="compositionally biased region" description="Polar residues" evidence="9">
    <location>
        <begin position="2306"/>
        <end position="2315"/>
    </location>
</feature>
<dbReference type="Gene3D" id="3.20.20.80">
    <property type="entry name" value="Glycosidases"/>
    <property type="match status" value="1"/>
</dbReference>
<dbReference type="Pfam" id="PF13802">
    <property type="entry name" value="Gal_mutarotas_2"/>
    <property type="match status" value="1"/>
</dbReference>
<feature type="region of interest" description="Disordered" evidence="9">
    <location>
        <begin position="2251"/>
        <end position="2291"/>
    </location>
</feature>
<dbReference type="Gene3D" id="2.130.10.10">
    <property type="entry name" value="YVTN repeat-like/Quinoprotein amine dehydrogenase"/>
    <property type="match status" value="1"/>
</dbReference>
<evidence type="ECO:0000256" key="10">
    <source>
        <dbReference type="SAM" id="SignalP"/>
    </source>
</evidence>
<evidence type="ECO:0000313" key="13">
    <source>
        <dbReference type="Proteomes" id="UP000570595"/>
    </source>
</evidence>
<feature type="region of interest" description="Disordered" evidence="9">
    <location>
        <begin position="2296"/>
        <end position="2315"/>
    </location>
</feature>
<dbReference type="SUPFAM" id="SSF56112">
    <property type="entry name" value="Protein kinase-like (PK-like)"/>
    <property type="match status" value="1"/>
</dbReference>
<dbReference type="InterPro" id="IPR011009">
    <property type="entry name" value="Kinase-like_dom_sf"/>
</dbReference>
<evidence type="ECO:0000256" key="7">
    <source>
        <dbReference type="ARBA" id="ARBA00023295"/>
    </source>
</evidence>
<feature type="domain" description="Protein kinase" evidence="11">
    <location>
        <begin position="1096"/>
        <end position="1436"/>
    </location>
</feature>
<evidence type="ECO:0000256" key="3">
    <source>
        <dbReference type="ARBA" id="ARBA00022729"/>
    </source>
</evidence>
<sequence>MVCILALLCASAAIAVYGEDARKFRRCDQGSFCRRFRKWVDRAQTCQAGEWQGAWYIDSKVSRPTKTEPMRLELHNKYDSSTLLLLEMQLHKDIVGRYRIPKNDVVMDDSLPIISWAEVEYKQDDRGVTLLVTTDPRHRCKVHIGFDPVQIDVSHNDKPVISVNKDGLMNFEVYRRKAEGSIQAKAEGDTSVADATEIDTSDLWQETFNSFTDTKPRGPAAVGVDVTMVASRHAYGLAGHSTSLDLPRFDDPYRIYNTDVFEYPVDSPTSLYGGSPFLLSFHYKDDPDHEAHFDQPFVSGLLWNNPSETFVKVDTPHYHEKEIHQPLHDAKSWFLSESGIIDMFILTGLEPYEVLYKYHTVTGFPSTIPMFALGKHQSRWNYDDIADVKTVNQKFDANDVPLDVLWLDIEHTDGKRYFTWDKDRFADPEEMLESVVKTRRKMVAIVDPHIKVDDDYSVYEKFEAEKAFVQTKKGSPFVGSCWPGNSKYPDFSDVAVRAIWSELFNFTQYKGSSEDLYIWNDMNEPSVFDGPEMTMPRDVIHHSNVEHRDLHNLYGMYVHRASSEGMLARSQGKRRPFVLSRSFFTGSHRYGPIWTGDNMADFVHLAHSVPMLLSMAVNGMSFVGADVPGFFGNPTNELFIRWHQLGALAYPFYRAHAHLDTLRREPWMLGPEALEHVRGAVSVRYTLMPMWYTLFMEYSLGGRPVIRPLWFDNHDDINTFSEATQNTHIMVGDDILVKAVSHSVERSMNDHVYLPQSRHAHDGWYDFYTFDWKTGGLDHELRLPAYSVPVYVRAGSIISRKMRRRRSTQAMDNDPYTVFVNCAIDPAEGGMMAHASGRLFIDAGDGYEHLKGEFLYMKFDYRYRTLKAEPLSIPLHDTLDDKGRPTRIHGKLSGWPQMRLGVERLVFVGSTVAPDEIKYIDSTGEQDLLFTITDMGLSHPPRFHIVVKRPPITLGKYDWRIELRGLNFAKVQKHQEMASMGPSYGTGGSTARGLLEASSTVVGRLTSNSGHQSEPLGVLTGSGFEIFNSYTWAYGTLRIQDSYLNDYPEISQERKCHVASYKLFKVFLFGSPITPAVEFIGKLFVPALVQQQPQAPTSGQLGGEGESASSPTAGLKRTFGSESDLAKSSRASTPPRVRGGGDSITTQFLEPIRMSLINLRNEYAAQAVLYPNLLPYSNVLVSDSSAVIVRQYMQHTLTDRLFAQPTLTEMMKMWILYQLICALAQLHALGRVHGDLKTENVFIVGGSEQVMLGDLGSFGIMKPVTLPAGEKASAVFSLFFATASGIAPPGGDLPGMDREISQRGYMARNRCYIAPERFCSDDGSSSSSGGGGLGVVTGEPVLSGNQQRFDSFSLGCCTAEIFSADHSHTIFDLPDTLKMHSLVRSGGRPDKESEAHVAQATQHVHNPRIRKLVASLLSLDPASRPLPLSLLMTPIARPDKEGDDECEESPLFPKAFGEALLPLCVVIQSNPIYMAADMRIDLLVHNLPFLILMLVPRDILLEHLKKIGSINIDKEPAAARRIFEAVRKLVSRSCPDVDDNTLSAVYESSQSQQFAFFQNQEYVQRPEATNGEHQATTPRYDPLACGSLDEGHPFPHPQLRPSCCRAFHGMLLSLWRRSAEAHCQGGKVLADWEKHLSRNMTGLLLLLFPTGPIVPEAELEGTDGSNGDRDVLFVVVGMITSAGHAGSHPRARQALRSLVAALECIPHTADTEESLYASGQFGGVADTGSVYSLFVDYLWPVLLSLIATRSDANLLSYSAHAAVKLAELSVTIAEMSALPSGDSATSLEAIRTAMHNFVATYLQQVFQRAPPGNNFSARTPSGRVVSSSTASTHSPDPAHLPPRAAEAVKLAVLEALPEFAALLPPCSQEPDSAQNQNIREPQDAPISSLTVPPIIAQSVSPGPEPSRQNKEESGGKSPDRGLTLPYLMCFLNDPNPQVRVAFCRLAPKCANVLGPFAADVALLPYFTQTLSKEVGDDRLTLAALMGATELLEGYKTVPEEGPNSVHRESVMRFAESAVPYLCHPNVTIQAAAKGLLCNITKRHIGEALQYVYLRRRSFADLRGADYLPKGWRCFADLEGLYPVSYDLVLGQQATEVLQDEIGAARIELAKKFYRGTASHGVAMGEPGPVSTSGPMQIIRVPISNPNVPAILPYTPTAEADDPLGFEGHVNKLLKDWRARHLLLPPPRPALGILNRLDGSQETLYVSRKKLQIVNEIRGVLGSEAESYGMYGHRKVRAQRLHLQCRAGVDPPTIEATESQPEARAVAQEASPVAADHNSTSSGSSISVGSVQSASIPPAGGIDMDNATGSNDSSGYSLATPTAWRPGGFLVGTIYDFEYDFGDAVIPQDGLGSSAQLAGGRGAAHRTPVVAVDASDDGRLIMAMGGNGTLRAWRGHILEEDIAPTSSKIVTLPDEEIHQTEVSHYNFPMKAMRNCKSVVVGGSSPSLYVYRMDAPGNEPVVSLKAPTTTGTASVLFDGGISAIESLDTDVENVVVAANHHGSVFGFDVRAGRCVFSVAEPDRPVGVPTSILCSSDGRTTVLGTRSGFVRSFDVRYLSHRTRTYKLSQEGAGVGVLPITAMCNSFQGGNKSFWLAEGTRGMMALYDFTSLDADIRPVKLMLSAEQPGSINLPVLADMGSQPRQNFLVGADVLTQRVKECADPSSLTVRSMLEIPTSRGGPWTLLSAGNDAIVRYWQPQEAGIAVPLSNQSPRVPLQLGGVQVMSNPRCVTPTGSQASTMARAQGSADTPAPDGGDFGLKVADGHRDTILDMCVFSLQYDVLVTAGRDGLIKIWR</sequence>
<feature type="region of interest" description="Disordered" evidence="9">
    <location>
        <begin position="1094"/>
        <end position="1141"/>
    </location>
</feature>
<dbReference type="Gene3D" id="2.60.40.1180">
    <property type="entry name" value="Golgi alpha-mannosidase II"/>
    <property type="match status" value="2"/>
</dbReference>
<dbReference type="SUPFAM" id="SSF51011">
    <property type="entry name" value="Glycosyl hydrolase domain"/>
    <property type="match status" value="1"/>
</dbReference>
<dbReference type="PROSITE" id="PS50294">
    <property type="entry name" value="WD_REPEATS_REGION"/>
    <property type="match status" value="1"/>
</dbReference>
<dbReference type="InterPro" id="IPR013780">
    <property type="entry name" value="Glyco_hydro_b"/>
</dbReference>
<protein>
    <submittedName>
        <fullName evidence="12">Phosphoinositide-3-kinase, regulatory subunit 4</fullName>
    </submittedName>
</protein>
<feature type="chain" id="PRO_5029836592" evidence="10">
    <location>
        <begin position="19"/>
        <end position="2792"/>
    </location>
</feature>
<dbReference type="EMBL" id="JABAHT010000008">
    <property type="protein sequence ID" value="KAF4670590.1"/>
    <property type="molecule type" value="Genomic_DNA"/>
</dbReference>
<dbReference type="GO" id="GO:0005975">
    <property type="term" value="P:carbohydrate metabolic process"/>
    <property type="evidence" value="ECO:0007669"/>
    <property type="project" value="InterPro"/>
</dbReference>
<evidence type="ECO:0000256" key="4">
    <source>
        <dbReference type="ARBA" id="ARBA00022737"/>
    </source>
</evidence>
<keyword evidence="4" id="KW-0677">Repeat</keyword>
<dbReference type="CDD" id="cd06603">
    <property type="entry name" value="GH31_GANC_GANAB_alpha"/>
    <property type="match status" value="1"/>
</dbReference>
<dbReference type="SUPFAM" id="SSF48371">
    <property type="entry name" value="ARM repeat"/>
    <property type="match status" value="1"/>
</dbReference>
<feature type="compositionally biased region" description="Polar residues" evidence="9">
    <location>
        <begin position="1813"/>
        <end position="1834"/>
    </location>
</feature>
<accession>A0A7J6MHB8</accession>
<dbReference type="Pfam" id="PF01055">
    <property type="entry name" value="Glyco_hydro_31_2nd"/>
    <property type="match status" value="1"/>
</dbReference>
<gene>
    <name evidence="12" type="primary">PIK3R4</name>
    <name evidence="12" type="ORF">FOZ61_010180</name>
</gene>
<feature type="region of interest" description="Disordered" evidence="9">
    <location>
        <begin position="2730"/>
        <end position="2751"/>
    </location>
</feature>
<feature type="repeat" description="WD" evidence="8">
    <location>
        <begin position="2361"/>
        <end position="2392"/>
    </location>
</feature>
<dbReference type="GO" id="GO:0004672">
    <property type="term" value="F:protein kinase activity"/>
    <property type="evidence" value="ECO:0007669"/>
    <property type="project" value="InterPro"/>
</dbReference>
<keyword evidence="3 10" id="KW-0732">Signal</keyword>
<keyword evidence="5" id="KW-0378">Hydrolase</keyword>
<feature type="region of interest" description="Disordered" evidence="9">
    <location>
        <begin position="1895"/>
        <end position="1918"/>
    </location>
</feature>
<evidence type="ECO:0000256" key="2">
    <source>
        <dbReference type="ARBA" id="ARBA00007806"/>
    </source>
</evidence>
<dbReference type="SMART" id="SM00320">
    <property type="entry name" value="WD40"/>
    <property type="match status" value="2"/>
</dbReference>
<keyword evidence="8" id="KW-0853">WD repeat</keyword>
<evidence type="ECO:0000256" key="8">
    <source>
        <dbReference type="PROSITE-ProRule" id="PRU00221"/>
    </source>
</evidence>
<keyword evidence="6" id="KW-0325">Glycoprotein</keyword>
<dbReference type="Gene3D" id="1.10.510.10">
    <property type="entry name" value="Transferase(Phosphotransferase) domain 1"/>
    <property type="match status" value="1"/>
</dbReference>
<dbReference type="GO" id="GO:0005524">
    <property type="term" value="F:ATP binding"/>
    <property type="evidence" value="ECO:0007669"/>
    <property type="project" value="InterPro"/>
</dbReference>
<dbReference type="OrthoDB" id="444515at2759"/>
<dbReference type="PANTHER" id="PTHR22762:SF54">
    <property type="entry name" value="BCDNA.GH04962"/>
    <property type="match status" value="1"/>
</dbReference>
<dbReference type="GO" id="GO:0090599">
    <property type="term" value="F:alpha-glucosidase activity"/>
    <property type="evidence" value="ECO:0007669"/>
    <property type="project" value="TreeGrafter"/>
</dbReference>
<dbReference type="InterPro" id="IPR030458">
    <property type="entry name" value="Glyco_hydro_31_AS"/>
</dbReference>
<dbReference type="SUPFAM" id="SSF50978">
    <property type="entry name" value="WD40 repeat-like"/>
    <property type="match status" value="1"/>
</dbReference>
<dbReference type="Pfam" id="PF00069">
    <property type="entry name" value="Pkinase"/>
    <property type="match status" value="1"/>
</dbReference>
<dbReference type="InterPro" id="IPR001680">
    <property type="entry name" value="WD40_rpt"/>
</dbReference>
<dbReference type="Gene3D" id="1.25.10.10">
    <property type="entry name" value="Leucine-rich Repeat Variant"/>
    <property type="match status" value="1"/>
</dbReference>
<dbReference type="InterPro" id="IPR015943">
    <property type="entry name" value="WD40/YVTN_repeat-like_dom_sf"/>
</dbReference>
<dbReference type="PROSITE" id="PS00129">
    <property type="entry name" value="GLYCOSYL_HYDROL_F31_1"/>
    <property type="match status" value="1"/>
</dbReference>
<dbReference type="Gene3D" id="2.60.40.1760">
    <property type="entry name" value="glycosyl hydrolase (family 31)"/>
    <property type="match status" value="1"/>
</dbReference>
<reference evidence="12 13" key="1">
    <citation type="submission" date="2020-04" db="EMBL/GenBank/DDBJ databases">
        <title>Perkinsus olseni comparative genomics.</title>
        <authorList>
            <person name="Bogema D.R."/>
        </authorList>
    </citation>
    <scope>NUCLEOTIDE SEQUENCE [LARGE SCALE GENOMIC DNA]</scope>
    <source>
        <strain evidence="12">ATCC PRA-179</strain>
    </source>
</reference>
<organism evidence="12 13">
    <name type="scientific">Perkinsus olseni</name>
    <name type="common">Perkinsus atlanticus</name>
    <dbReference type="NCBI Taxonomy" id="32597"/>
    <lineage>
        <taxon>Eukaryota</taxon>
        <taxon>Sar</taxon>
        <taxon>Alveolata</taxon>
        <taxon>Perkinsozoa</taxon>
        <taxon>Perkinsea</taxon>
        <taxon>Perkinsida</taxon>
        <taxon>Perkinsidae</taxon>
        <taxon>Perkinsus</taxon>
    </lineage>
</organism>
<dbReference type="InterPro" id="IPR048395">
    <property type="entry name" value="Glyco_hydro_31_C"/>
</dbReference>
<evidence type="ECO:0000256" key="6">
    <source>
        <dbReference type="ARBA" id="ARBA00023180"/>
    </source>
</evidence>
<dbReference type="SMART" id="SM00220">
    <property type="entry name" value="S_TKc"/>
    <property type="match status" value="1"/>
</dbReference>
<feature type="compositionally biased region" description="Basic and acidic residues" evidence="9">
    <location>
        <begin position="1907"/>
        <end position="1918"/>
    </location>
</feature>
<dbReference type="CDD" id="cd14752">
    <property type="entry name" value="GH31_N"/>
    <property type="match status" value="1"/>
</dbReference>
<proteinExistence type="inferred from homology"/>
<dbReference type="InterPro" id="IPR017853">
    <property type="entry name" value="GH"/>
</dbReference>
<feature type="region of interest" description="Disordered" evidence="9">
    <location>
        <begin position="1812"/>
        <end position="1841"/>
    </location>
</feature>
<dbReference type="InterPro" id="IPR025887">
    <property type="entry name" value="Glyco_hydro_31_N_dom"/>
</dbReference>
<dbReference type="InterPro" id="IPR000322">
    <property type="entry name" value="Glyco_hydro_31_TIM"/>
</dbReference>
<dbReference type="InterPro" id="IPR036322">
    <property type="entry name" value="WD40_repeat_dom_sf"/>
</dbReference>
<comment type="similarity">
    <text evidence="2">Belongs to the glycosyl hydrolase 31 family.</text>
</comment>
<feature type="repeat" description="WD" evidence="8">
    <location>
        <begin position="2759"/>
        <end position="2792"/>
    </location>
</feature>
<dbReference type="SUPFAM" id="SSF51445">
    <property type="entry name" value="(Trans)glycosidases"/>
    <property type="match status" value="1"/>
</dbReference>